<name>A0A2Z6R6F9_9GLOM</name>
<comment type="caution">
    <text evidence="2">The sequence shown here is derived from an EMBL/GenBank/DDBJ whole genome shotgun (WGS) entry which is preliminary data.</text>
</comment>
<organism evidence="2 3">
    <name type="scientific">Rhizophagus clarus</name>
    <dbReference type="NCBI Taxonomy" id="94130"/>
    <lineage>
        <taxon>Eukaryota</taxon>
        <taxon>Fungi</taxon>
        <taxon>Fungi incertae sedis</taxon>
        <taxon>Mucoromycota</taxon>
        <taxon>Glomeromycotina</taxon>
        <taxon>Glomeromycetes</taxon>
        <taxon>Glomerales</taxon>
        <taxon>Glomeraceae</taxon>
        <taxon>Rhizophagus</taxon>
    </lineage>
</organism>
<keyword evidence="1" id="KW-0472">Membrane</keyword>
<evidence type="ECO:0000256" key="1">
    <source>
        <dbReference type="SAM" id="Phobius"/>
    </source>
</evidence>
<dbReference type="Proteomes" id="UP000247702">
    <property type="component" value="Unassembled WGS sequence"/>
</dbReference>
<gene>
    <name evidence="2" type="ORF">RclHR1_03040007</name>
</gene>
<keyword evidence="3" id="KW-1185">Reference proteome</keyword>
<reference evidence="2 3" key="1">
    <citation type="submission" date="2017-11" db="EMBL/GenBank/DDBJ databases">
        <title>The genome of Rhizophagus clarus HR1 reveals common genetic basis of auxotrophy among arbuscular mycorrhizal fungi.</title>
        <authorList>
            <person name="Kobayashi Y."/>
        </authorList>
    </citation>
    <scope>NUCLEOTIDE SEQUENCE [LARGE SCALE GENOMIC DNA]</scope>
    <source>
        <strain evidence="2 3">HR1</strain>
    </source>
</reference>
<feature type="transmembrane region" description="Helical" evidence="1">
    <location>
        <begin position="12"/>
        <end position="32"/>
    </location>
</feature>
<evidence type="ECO:0000313" key="2">
    <source>
        <dbReference type="EMBL" id="GBB97690.1"/>
    </source>
</evidence>
<keyword evidence="1" id="KW-1133">Transmembrane helix</keyword>
<sequence length="75" mass="9104">MLIYLITRILNNFYILIYTILNVNWATTLFILNNEESPSETSFMHLKRNRDLAHVTLWKRDFKDHNFTFIDLIKV</sequence>
<protein>
    <submittedName>
        <fullName evidence="2">Uncharacterized protein</fullName>
    </submittedName>
</protein>
<evidence type="ECO:0000313" key="3">
    <source>
        <dbReference type="Proteomes" id="UP000247702"/>
    </source>
</evidence>
<keyword evidence="1" id="KW-0812">Transmembrane</keyword>
<dbReference type="EMBL" id="BEXD01002269">
    <property type="protein sequence ID" value="GBB97690.1"/>
    <property type="molecule type" value="Genomic_DNA"/>
</dbReference>
<proteinExistence type="predicted"/>
<dbReference type="AlphaFoldDB" id="A0A2Z6R6F9"/>
<accession>A0A2Z6R6F9</accession>